<proteinExistence type="predicted"/>
<dbReference type="OrthoDB" id="3935740at2759"/>
<dbReference type="AlphaFoldDB" id="A0A1Y3B205"/>
<sequence length="48" mass="5630">MKICCDQQQLCYHRCNSTKIECDGRFQKCLHDQCVEISHDSKQLLGKD</sequence>
<dbReference type="GO" id="GO:0050482">
    <property type="term" value="P:arachidonate secretion"/>
    <property type="evidence" value="ECO:0007669"/>
    <property type="project" value="InterPro"/>
</dbReference>
<name>A0A1Y3B205_EURMA</name>
<comment type="caution">
    <text evidence="1">The sequence shown here is derived from an EMBL/GenBank/DDBJ whole genome shotgun (WGS) entry which is preliminary data.</text>
</comment>
<accession>A0A1Y3B205</accession>
<dbReference type="EMBL" id="MUJZ01049048">
    <property type="protein sequence ID" value="OTF74018.1"/>
    <property type="molecule type" value="Genomic_DNA"/>
</dbReference>
<dbReference type="Proteomes" id="UP000194236">
    <property type="component" value="Unassembled WGS sequence"/>
</dbReference>
<dbReference type="InterPro" id="IPR036444">
    <property type="entry name" value="PLipase_A2_dom_sf"/>
</dbReference>
<gene>
    <name evidence="1" type="ORF">BLA29_014882</name>
</gene>
<protein>
    <submittedName>
        <fullName evidence="1">Uncharacterized protein</fullName>
    </submittedName>
</protein>
<evidence type="ECO:0000313" key="1">
    <source>
        <dbReference type="EMBL" id="OTF74018.1"/>
    </source>
</evidence>
<dbReference type="GO" id="GO:0006644">
    <property type="term" value="P:phospholipid metabolic process"/>
    <property type="evidence" value="ECO:0007669"/>
    <property type="project" value="InterPro"/>
</dbReference>
<dbReference type="SUPFAM" id="SSF48619">
    <property type="entry name" value="Phospholipase A2, PLA2"/>
    <property type="match status" value="1"/>
</dbReference>
<evidence type="ECO:0000313" key="2">
    <source>
        <dbReference type="Proteomes" id="UP000194236"/>
    </source>
</evidence>
<reference evidence="1 2" key="1">
    <citation type="submission" date="2017-03" db="EMBL/GenBank/DDBJ databases">
        <title>Genome Survey of Euroglyphus maynei.</title>
        <authorList>
            <person name="Arlian L.G."/>
            <person name="Morgan M.S."/>
            <person name="Rider S.D."/>
        </authorList>
    </citation>
    <scope>NUCLEOTIDE SEQUENCE [LARGE SCALE GENOMIC DNA]</scope>
    <source>
        <strain evidence="1">Arlian Lab</strain>
        <tissue evidence="1">Whole body</tissue>
    </source>
</reference>
<organism evidence="1 2">
    <name type="scientific">Euroglyphus maynei</name>
    <name type="common">Mayne's house dust mite</name>
    <dbReference type="NCBI Taxonomy" id="6958"/>
    <lineage>
        <taxon>Eukaryota</taxon>
        <taxon>Metazoa</taxon>
        <taxon>Ecdysozoa</taxon>
        <taxon>Arthropoda</taxon>
        <taxon>Chelicerata</taxon>
        <taxon>Arachnida</taxon>
        <taxon>Acari</taxon>
        <taxon>Acariformes</taxon>
        <taxon>Sarcoptiformes</taxon>
        <taxon>Astigmata</taxon>
        <taxon>Psoroptidia</taxon>
        <taxon>Analgoidea</taxon>
        <taxon>Pyroglyphidae</taxon>
        <taxon>Pyroglyphinae</taxon>
        <taxon>Euroglyphus</taxon>
    </lineage>
</organism>
<keyword evidence="2" id="KW-1185">Reference proteome</keyword>
<dbReference type="GO" id="GO:0004623">
    <property type="term" value="F:phospholipase A2 activity"/>
    <property type="evidence" value="ECO:0007669"/>
    <property type="project" value="InterPro"/>
</dbReference>